<evidence type="ECO:0008006" key="5">
    <source>
        <dbReference type="Google" id="ProtNLM"/>
    </source>
</evidence>
<dbReference type="EMBL" id="FNXG01000006">
    <property type="protein sequence ID" value="SEI10278.1"/>
    <property type="molecule type" value="Genomic_DNA"/>
</dbReference>
<accession>A0A1H6NI57</accession>
<keyword evidence="2" id="KW-0812">Transmembrane</keyword>
<evidence type="ECO:0000313" key="3">
    <source>
        <dbReference type="EMBL" id="SEI10278.1"/>
    </source>
</evidence>
<dbReference type="Gene3D" id="1.10.530.10">
    <property type="match status" value="1"/>
</dbReference>
<name>A0A1H6NI57_9RHOB</name>
<reference evidence="4" key="1">
    <citation type="submission" date="2016-10" db="EMBL/GenBank/DDBJ databases">
        <authorList>
            <person name="Varghese N."/>
            <person name="Submissions S."/>
        </authorList>
    </citation>
    <scope>NUCLEOTIDE SEQUENCE [LARGE SCALE GENOMIC DNA]</scope>
    <source>
        <strain evidence="4">DSM 11593</strain>
    </source>
</reference>
<dbReference type="OrthoDB" id="7851400at2"/>
<dbReference type="InterPro" id="IPR023346">
    <property type="entry name" value="Lysozyme-like_dom_sf"/>
</dbReference>
<feature type="compositionally biased region" description="Pro residues" evidence="1">
    <location>
        <begin position="186"/>
        <end position="199"/>
    </location>
</feature>
<feature type="region of interest" description="Disordered" evidence="1">
    <location>
        <begin position="180"/>
        <end position="199"/>
    </location>
</feature>
<feature type="transmembrane region" description="Helical" evidence="2">
    <location>
        <begin position="203"/>
        <end position="223"/>
    </location>
</feature>
<gene>
    <name evidence="3" type="ORF">SAMN04488075_2887</name>
</gene>
<keyword evidence="2" id="KW-1133">Transmembrane helix</keyword>
<organism evidence="3 4">
    <name type="scientific">Paracoccus alkenifer</name>
    <dbReference type="NCBI Taxonomy" id="65735"/>
    <lineage>
        <taxon>Bacteria</taxon>
        <taxon>Pseudomonadati</taxon>
        <taxon>Pseudomonadota</taxon>
        <taxon>Alphaproteobacteria</taxon>
        <taxon>Rhodobacterales</taxon>
        <taxon>Paracoccaceae</taxon>
        <taxon>Paracoccus</taxon>
    </lineage>
</organism>
<protein>
    <recommendedName>
        <fullName evidence="5">Transmembrane protein</fullName>
    </recommendedName>
</protein>
<dbReference type="AlphaFoldDB" id="A0A1H6NI57"/>
<keyword evidence="4" id="KW-1185">Reference proteome</keyword>
<dbReference type="SUPFAM" id="SSF53955">
    <property type="entry name" value="Lysozyme-like"/>
    <property type="match status" value="1"/>
</dbReference>
<evidence type="ECO:0000256" key="1">
    <source>
        <dbReference type="SAM" id="MobiDB-lite"/>
    </source>
</evidence>
<proteinExistence type="predicted"/>
<keyword evidence="2" id="KW-0472">Membrane</keyword>
<sequence>MDITIHHMQPILDLIGKYESRGDYDVVYGGIPKAQRPVKLTAMTIAQVIAWQKQVVAAGAASSAAGKYQIIRKTLEASVSALRMNTARLYDRATQDELAMHLLRGRGIKGYLDGAITQDAMVLSLAKEWASLPVPSAMRGASRQILAGQSYYAGDGLNKAHATVAEVRAALAQAKARHDAAATPAPVGPRPSPGQPPAPAKPVAAGAIVAVGIALAIIAIIFFGG</sequence>
<evidence type="ECO:0000256" key="2">
    <source>
        <dbReference type="SAM" id="Phobius"/>
    </source>
</evidence>
<dbReference type="RefSeq" id="WP_090848798.1">
    <property type="nucleotide sequence ID" value="NZ_FNXG01000006.1"/>
</dbReference>
<dbReference type="STRING" id="65735.SAMN04488075_2887"/>
<evidence type="ECO:0000313" key="4">
    <source>
        <dbReference type="Proteomes" id="UP000199125"/>
    </source>
</evidence>
<dbReference type="Proteomes" id="UP000199125">
    <property type="component" value="Unassembled WGS sequence"/>
</dbReference>